<sequence length="20" mass="2237">MAHLNLTVGRECSFCGQEKI</sequence>
<proteinExistence type="predicted"/>
<reference evidence="1" key="1">
    <citation type="submission" date="2014-11" db="EMBL/GenBank/DDBJ databases">
        <authorList>
            <person name="Amaro Gonzalez C."/>
        </authorList>
    </citation>
    <scope>NUCLEOTIDE SEQUENCE</scope>
</reference>
<dbReference type="AlphaFoldDB" id="A0A0E9QF36"/>
<organism evidence="1">
    <name type="scientific">Anguilla anguilla</name>
    <name type="common">European freshwater eel</name>
    <name type="synonym">Muraena anguilla</name>
    <dbReference type="NCBI Taxonomy" id="7936"/>
    <lineage>
        <taxon>Eukaryota</taxon>
        <taxon>Metazoa</taxon>
        <taxon>Chordata</taxon>
        <taxon>Craniata</taxon>
        <taxon>Vertebrata</taxon>
        <taxon>Euteleostomi</taxon>
        <taxon>Actinopterygii</taxon>
        <taxon>Neopterygii</taxon>
        <taxon>Teleostei</taxon>
        <taxon>Anguilliformes</taxon>
        <taxon>Anguillidae</taxon>
        <taxon>Anguilla</taxon>
    </lineage>
</organism>
<dbReference type="EMBL" id="GBXM01093096">
    <property type="protein sequence ID" value="JAH15481.1"/>
    <property type="molecule type" value="Transcribed_RNA"/>
</dbReference>
<protein>
    <submittedName>
        <fullName evidence="1">Uncharacterized protein</fullName>
    </submittedName>
</protein>
<accession>A0A0E9QF36</accession>
<name>A0A0E9QF36_ANGAN</name>
<reference evidence="1" key="2">
    <citation type="journal article" date="2015" name="Fish Shellfish Immunol.">
        <title>Early steps in the European eel (Anguilla anguilla)-Vibrio vulnificus interaction in the gills: Role of the RtxA13 toxin.</title>
        <authorList>
            <person name="Callol A."/>
            <person name="Pajuelo D."/>
            <person name="Ebbesson L."/>
            <person name="Teles M."/>
            <person name="MacKenzie S."/>
            <person name="Amaro C."/>
        </authorList>
    </citation>
    <scope>NUCLEOTIDE SEQUENCE</scope>
</reference>
<evidence type="ECO:0000313" key="1">
    <source>
        <dbReference type="EMBL" id="JAH15481.1"/>
    </source>
</evidence>